<evidence type="ECO:0000256" key="2">
    <source>
        <dbReference type="ARBA" id="ARBA00007441"/>
    </source>
</evidence>
<keyword evidence="6" id="KW-0663">Pyridoxal phosphate</keyword>
<comment type="miscellaneous">
    <text evidence="7">In eukaryotes there are cytoplasmic, mitochondrial and chloroplastic isozymes.</text>
</comment>
<dbReference type="PANTHER" id="PTHR11879:SF55">
    <property type="entry name" value="GLUTAMATE OXALOACETATE TRANSAMINASE 1, ISOFORM B"/>
    <property type="match status" value="1"/>
</dbReference>
<organism evidence="9 10">
    <name type="scientific">Clytia hemisphaerica</name>
    <dbReference type="NCBI Taxonomy" id="252671"/>
    <lineage>
        <taxon>Eukaryota</taxon>
        <taxon>Metazoa</taxon>
        <taxon>Cnidaria</taxon>
        <taxon>Hydrozoa</taxon>
        <taxon>Hydroidolina</taxon>
        <taxon>Leptothecata</taxon>
        <taxon>Obeliida</taxon>
        <taxon>Clytiidae</taxon>
        <taxon>Clytia</taxon>
    </lineage>
</organism>
<dbReference type="Pfam" id="PF00155">
    <property type="entry name" value="Aminotran_1_2"/>
    <property type="match status" value="1"/>
</dbReference>
<dbReference type="AlphaFoldDB" id="A0A7M5TXD6"/>
<keyword evidence="10" id="KW-1185">Reference proteome</keyword>
<reference evidence="9" key="1">
    <citation type="submission" date="2021-01" db="UniProtKB">
        <authorList>
            <consortium name="EnsemblMetazoa"/>
        </authorList>
    </citation>
    <scope>IDENTIFICATION</scope>
</reference>
<dbReference type="PANTHER" id="PTHR11879">
    <property type="entry name" value="ASPARTATE AMINOTRANSFERASE"/>
    <property type="match status" value="1"/>
</dbReference>
<evidence type="ECO:0000256" key="1">
    <source>
        <dbReference type="ARBA" id="ARBA00001933"/>
    </source>
</evidence>
<dbReference type="SUPFAM" id="SSF53383">
    <property type="entry name" value="PLP-dependent transferases"/>
    <property type="match status" value="1"/>
</dbReference>
<protein>
    <recommendedName>
        <fullName evidence="7">Aspartate aminotransferase</fullName>
        <ecNumber evidence="7">2.6.1.1</ecNumber>
    </recommendedName>
</protein>
<dbReference type="CDD" id="cd00609">
    <property type="entry name" value="AAT_like"/>
    <property type="match status" value="1"/>
</dbReference>
<dbReference type="InterPro" id="IPR015422">
    <property type="entry name" value="PyrdxlP-dep_Trfase_small"/>
</dbReference>
<dbReference type="NCBIfam" id="NF006719">
    <property type="entry name" value="PRK09257.1"/>
    <property type="match status" value="1"/>
</dbReference>
<evidence type="ECO:0000256" key="7">
    <source>
        <dbReference type="RuleBase" id="RU000480"/>
    </source>
</evidence>
<comment type="cofactor">
    <cofactor evidence="1">
        <name>pyridoxal 5'-phosphate</name>
        <dbReference type="ChEBI" id="CHEBI:597326"/>
    </cofactor>
</comment>
<dbReference type="PRINTS" id="PR00799">
    <property type="entry name" value="TRANSAMINASE"/>
</dbReference>
<name>A0A7M5TXD6_9CNID</name>
<dbReference type="InterPro" id="IPR015424">
    <property type="entry name" value="PyrdxlP-dep_Trfase"/>
</dbReference>
<evidence type="ECO:0000313" key="9">
    <source>
        <dbReference type="EnsemblMetazoa" id="CLYHEMP003380.1"/>
    </source>
</evidence>
<dbReference type="EC" id="2.6.1.1" evidence="7"/>
<dbReference type="InterPro" id="IPR000796">
    <property type="entry name" value="Asp_trans"/>
</dbReference>
<dbReference type="InterPro" id="IPR015421">
    <property type="entry name" value="PyrdxlP-dep_Trfase_major"/>
</dbReference>
<accession>A0A7M5TXD6</accession>
<sequence length="405" mass="44914">MSMFADVDLCPPDLIFGIRDELIADTDPRKVSLLIGAYRTEEGKPLVLPVVRTVEKQISNDETLNHEYLPIEGMPSFCSAASKLALGPDSKALVENRVAYVQTLSGTGAVRLALQFLNKFHAGKSVYVPKPTWGNHKKIAIHAGFNDIKEYAYFDPNTKSLDINGAIRDLEAAVEGSIVIFHGCAQNPCGVDPSEDDWKAFGQVVVRRKLICVMDFAYQGFVSGDPDVDAFSLRHFESLGVELFFCQSFAKIFGLYNERIGNLGVVCNDSTLAMNVKSHLKAFIRPMYSNPPAHGARIVATILNNKALDSEWREQLKSMADRILRARQLLNSKLKEAEVPGDWSHILSQKGMFTFTGLTAKQVAVLKEKHHMYMLPNGRINMCAVTEGNVDYVVQAFKDVVVNVV</sequence>
<dbReference type="GO" id="GO:0030170">
    <property type="term" value="F:pyridoxal phosphate binding"/>
    <property type="evidence" value="ECO:0007669"/>
    <property type="project" value="InterPro"/>
</dbReference>
<dbReference type="Gene3D" id="3.90.1150.10">
    <property type="entry name" value="Aspartate Aminotransferase, domain 1"/>
    <property type="match status" value="1"/>
</dbReference>
<dbReference type="FunFam" id="3.40.640.10:FF:000066">
    <property type="entry name" value="Aspartate aminotransferase"/>
    <property type="match status" value="1"/>
</dbReference>
<dbReference type="EnsemblMetazoa" id="CLYHEMT003380.1">
    <property type="protein sequence ID" value="CLYHEMP003380.1"/>
    <property type="gene ID" value="CLYHEMG003380"/>
</dbReference>
<dbReference type="InterPro" id="IPR004839">
    <property type="entry name" value="Aminotransferase_I/II_large"/>
</dbReference>
<comment type="subunit">
    <text evidence="3 7">Homodimer.</text>
</comment>
<proteinExistence type="inferred from homology"/>
<dbReference type="Proteomes" id="UP000594262">
    <property type="component" value="Unplaced"/>
</dbReference>
<dbReference type="GO" id="GO:0005829">
    <property type="term" value="C:cytosol"/>
    <property type="evidence" value="ECO:0007669"/>
    <property type="project" value="TreeGrafter"/>
</dbReference>
<evidence type="ECO:0000256" key="3">
    <source>
        <dbReference type="ARBA" id="ARBA00011738"/>
    </source>
</evidence>
<keyword evidence="5 7" id="KW-0808">Transferase</keyword>
<keyword evidence="4 7" id="KW-0032">Aminotransferase</keyword>
<dbReference type="RefSeq" id="XP_066920450.1">
    <property type="nucleotide sequence ID" value="XM_067064349.1"/>
</dbReference>
<dbReference type="GO" id="GO:0004069">
    <property type="term" value="F:L-aspartate:2-oxoglutarate aminotransferase activity"/>
    <property type="evidence" value="ECO:0007669"/>
    <property type="project" value="UniProtKB-EC"/>
</dbReference>
<dbReference type="OrthoDB" id="5946442at2759"/>
<comment type="catalytic activity">
    <reaction evidence="7">
        <text>L-aspartate + 2-oxoglutarate = oxaloacetate + L-glutamate</text>
        <dbReference type="Rhea" id="RHEA:21824"/>
        <dbReference type="ChEBI" id="CHEBI:16452"/>
        <dbReference type="ChEBI" id="CHEBI:16810"/>
        <dbReference type="ChEBI" id="CHEBI:29985"/>
        <dbReference type="ChEBI" id="CHEBI:29991"/>
        <dbReference type="EC" id="2.6.1.1"/>
    </reaction>
</comment>
<evidence type="ECO:0000259" key="8">
    <source>
        <dbReference type="Pfam" id="PF00155"/>
    </source>
</evidence>
<dbReference type="Gene3D" id="3.40.640.10">
    <property type="entry name" value="Type I PLP-dependent aspartate aminotransferase-like (Major domain)"/>
    <property type="match status" value="1"/>
</dbReference>
<evidence type="ECO:0000256" key="6">
    <source>
        <dbReference type="ARBA" id="ARBA00022898"/>
    </source>
</evidence>
<evidence type="ECO:0000313" key="10">
    <source>
        <dbReference type="Proteomes" id="UP000594262"/>
    </source>
</evidence>
<evidence type="ECO:0000256" key="5">
    <source>
        <dbReference type="ARBA" id="ARBA00022679"/>
    </source>
</evidence>
<comment type="similarity">
    <text evidence="2">Belongs to the class-I pyridoxal-phosphate-dependent aminotransferase family.</text>
</comment>
<dbReference type="InterPro" id="IPR004838">
    <property type="entry name" value="NHTrfase_class1_PyrdxlP-BS"/>
</dbReference>
<dbReference type="GeneID" id="136807736"/>
<dbReference type="FunFam" id="3.90.1150.10:FF:000001">
    <property type="entry name" value="Aspartate aminotransferase"/>
    <property type="match status" value="1"/>
</dbReference>
<dbReference type="PROSITE" id="PS00105">
    <property type="entry name" value="AA_TRANSFER_CLASS_1"/>
    <property type="match status" value="1"/>
</dbReference>
<feature type="domain" description="Aminotransferase class I/classII large" evidence="8">
    <location>
        <begin position="30"/>
        <end position="397"/>
    </location>
</feature>
<dbReference type="GO" id="GO:0006532">
    <property type="term" value="P:aspartate biosynthetic process"/>
    <property type="evidence" value="ECO:0007669"/>
    <property type="project" value="TreeGrafter"/>
</dbReference>
<evidence type="ECO:0000256" key="4">
    <source>
        <dbReference type="ARBA" id="ARBA00022576"/>
    </source>
</evidence>